<keyword evidence="4" id="KW-1185">Reference proteome</keyword>
<dbReference type="Pfam" id="PF24883">
    <property type="entry name" value="NPHP3_N"/>
    <property type="match status" value="1"/>
</dbReference>
<dbReference type="EMBL" id="JBFTWV010000260">
    <property type="protein sequence ID" value="KAL2783175.1"/>
    <property type="molecule type" value="Genomic_DNA"/>
</dbReference>
<keyword evidence="1" id="KW-0677">Repeat</keyword>
<dbReference type="Proteomes" id="UP001610563">
    <property type="component" value="Unassembled WGS sequence"/>
</dbReference>
<feature type="domain" description="Nephrocystin 3-like N-terminal" evidence="2">
    <location>
        <begin position="90"/>
        <end position="236"/>
    </location>
</feature>
<dbReference type="SUPFAM" id="SSF52540">
    <property type="entry name" value="P-loop containing nucleoside triphosphate hydrolases"/>
    <property type="match status" value="1"/>
</dbReference>
<dbReference type="InterPro" id="IPR027417">
    <property type="entry name" value="P-loop_NTPase"/>
</dbReference>
<dbReference type="Gene3D" id="3.40.50.300">
    <property type="entry name" value="P-loop containing nucleotide triphosphate hydrolases"/>
    <property type="match status" value="1"/>
</dbReference>
<accession>A0ABR4FIU5</accession>
<reference evidence="3 4" key="1">
    <citation type="submission" date="2024-07" db="EMBL/GenBank/DDBJ databases">
        <title>Section-level genome sequencing and comparative genomics of Aspergillus sections Usti and Cavernicolus.</title>
        <authorList>
            <consortium name="Lawrence Berkeley National Laboratory"/>
            <person name="Nybo J.L."/>
            <person name="Vesth T.C."/>
            <person name="Theobald S."/>
            <person name="Frisvad J.C."/>
            <person name="Larsen T.O."/>
            <person name="Kjaerboelling I."/>
            <person name="Rothschild-Mancinelli K."/>
            <person name="Lyhne E.K."/>
            <person name="Kogle M.E."/>
            <person name="Barry K."/>
            <person name="Clum A."/>
            <person name="Na H."/>
            <person name="Ledsgaard L."/>
            <person name="Lin J."/>
            <person name="Lipzen A."/>
            <person name="Kuo A."/>
            <person name="Riley R."/>
            <person name="Mondo S."/>
            <person name="Labutti K."/>
            <person name="Haridas S."/>
            <person name="Pangalinan J."/>
            <person name="Salamov A.A."/>
            <person name="Simmons B.A."/>
            <person name="Magnuson J.K."/>
            <person name="Chen J."/>
            <person name="Drula E."/>
            <person name="Henrissat B."/>
            <person name="Wiebenga A."/>
            <person name="Lubbers R.J."/>
            <person name="Gomes A.C."/>
            <person name="Makela M.R."/>
            <person name="Stajich J."/>
            <person name="Grigoriev I.V."/>
            <person name="Mortensen U.H."/>
            <person name="De Vries R.P."/>
            <person name="Baker S.E."/>
            <person name="Andersen M.R."/>
        </authorList>
    </citation>
    <scope>NUCLEOTIDE SEQUENCE [LARGE SCALE GENOMIC DNA]</scope>
    <source>
        <strain evidence="3 4">CBS 209.92</strain>
    </source>
</reference>
<name>A0ABR4FIU5_9EURO</name>
<dbReference type="PANTHER" id="PTHR10039">
    <property type="entry name" value="AMELOGENIN"/>
    <property type="match status" value="1"/>
</dbReference>
<evidence type="ECO:0000313" key="4">
    <source>
        <dbReference type="Proteomes" id="UP001610563"/>
    </source>
</evidence>
<comment type="caution">
    <text evidence="3">The sequence shown here is derived from an EMBL/GenBank/DDBJ whole genome shotgun (WGS) entry which is preliminary data.</text>
</comment>
<sequence>MSKFGIRSLKWPLESKDVDRIIAALECRRDMLSAALTIDQIEQILDINQTLLLSKLPTVEDALFDSQANEHEPRCHPDTRIDLLREIYNRVDDTNGKSVFYLQGMAGTGKSTISCTVAQHMVERPNRPLVATFFFKRGEGDHGNSSRVVTTLTSQLIAKEPVLAASVKRAIDANANHAITGRPMGEQFEQLILKPLESVKPGKSRTVVIIIDALDECGSEDDIRRLLYQISRGAKMKADKIRWRAFMTGRPEMPVRLGIDAIRGDVEQRQLELVPEADIHHDLTSFFKTRFASIRDDLTGFAMPTRNFL</sequence>
<protein>
    <recommendedName>
        <fullName evidence="2">Nephrocystin 3-like N-terminal domain-containing protein</fullName>
    </recommendedName>
</protein>
<gene>
    <name evidence="3" type="ORF">BJX66DRAFT_138218</name>
</gene>
<evidence type="ECO:0000259" key="2">
    <source>
        <dbReference type="Pfam" id="PF24883"/>
    </source>
</evidence>
<proteinExistence type="predicted"/>
<dbReference type="InterPro" id="IPR056884">
    <property type="entry name" value="NPHP3-like_N"/>
</dbReference>
<dbReference type="PANTHER" id="PTHR10039:SF14">
    <property type="entry name" value="NACHT DOMAIN-CONTAINING PROTEIN"/>
    <property type="match status" value="1"/>
</dbReference>
<evidence type="ECO:0000313" key="3">
    <source>
        <dbReference type="EMBL" id="KAL2783175.1"/>
    </source>
</evidence>
<organism evidence="3 4">
    <name type="scientific">Aspergillus keveii</name>
    <dbReference type="NCBI Taxonomy" id="714993"/>
    <lineage>
        <taxon>Eukaryota</taxon>
        <taxon>Fungi</taxon>
        <taxon>Dikarya</taxon>
        <taxon>Ascomycota</taxon>
        <taxon>Pezizomycotina</taxon>
        <taxon>Eurotiomycetes</taxon>
        <taxon>Eurotiomycetidae</taxon>
        <taxon>Eurotiales</taxon>
        <taxon>Aspergillaceae</taxon>
        <taxon>Aspergillus</taxon>
        <taxon>Aspergillus subgen. Nidulantes</taxon>
    </lineage>
</organism>
<evidence type="ECO:0000256" key="1">
    <source>
        <dbReference type="ARBA" id="ARBA00022737"/>
    </source>
</evidence>